<accession>A0A4W5LH26</accession>
<dbReference type="InterPro" id="IPR000219">
    <property type="entry name" value="DH_dom"/>
</dbReference>
<dbReference type="InterPro" id="IPR001331">
    <property type="entry name" value="GDS_CDC24_CS"/>
</dbReference>
<dbReference type="Proteomes" id="UP000314982">
    <property type="component" value="Unassembled WGS sequence"/>
</dbReference>
<feature type="compositionally biased region" description="Basic and acidic residues" evidence="1">
    <location>
        <begin position="247"/>
        <end position="256"/>
    </location>
</feature>
<feature type="region of interest" description="Disordered" evidence="1">
    <location>
        <begin position="236"/>
        <end position="258"/>
    </location>
</feature>
<dbReference type="Gene3D" id="2.30.29.30">
    <property type="entry name" value="Pleckstrin-homology domain (PH domain)/Phosphotyrosine-binding domain (PTB)"/>
    <property type="match status" value="1"/>
</dbReference>
<reference evidence="4" key="1">
    <citation type="submission" date="2018-06" db="EMBL/GenBank/DDBJ databases">
        <title>Genome assembly of Danube salmon.</title>
        <authorList>
            <person name="Macqueen D.J."/>
            <person name="Gundappa M.K."/>
        </authorList>
    </citation>
    <scope>NUCLEOTIDE SEQUENCE [LARGE SCALE GENOMIC DNA]</scope>
</reference>
<dbReference type="SUPFAM" id="SSF50729">
    <property type="entry name" value="PH domain-like"/>
    <property type="match status" value="1"/>
</dbReference>
<feature type="domain" description="DH" evidence="2">
    <location>
        <begin position="22"/>
        <end position="76"/>
    </location>
</feature>
<evidence type="ECO:0000313" key="3">
    <source>
        <dbReference type="Ensembl" id="ENSHHUP00000024775.1"/>
    </source>
</evidence>
<feature type="region of interest" description="Disordered" evidence="1">
    <location>
        <begin position="304"/>
        <end position="332"/>
    </location>
</feature>
<protein>
    <submittedName>
        <fullName evidence="3">Rho guanine nucleotide exchange factor (GEF) 7a</fullName>
    </submittedName>
</protein>
<keyword evidence="4" id="KW-1185">Reference proteome</keyword>
<dbReference type="InterPro" id="IPR011993">
    <property type="entry name" value="PH-like_dom_sf"/>
</dbReference>
<feature type="compositionally biased region" description="Polar residues" evidence="1">
    <location>
        <begin position="305"/>
        <end position="319"/>
    </location>
</feature>
<name>A0A4W5LH26_9TELE</name>
<dbReference type="GO" id="GO:0035556">
    <property type="term" value="P:intracellular signal transduction"/>
    <property type="evidence" value="ECO:0007669"/>
    <property type="project" value="InterPro"/>
</dbReference>
<feature type="compositionally biased region" description="Basic residues" evidence="1">
    <location>
        <begin position="236"/>
        <end position="246"/>
    </location>
</feature>
<evidence type="ECO:0000313" key="4">
    <source>
        <dbReference type="Proteomes" id="UP000314982"/>
    </source>
</evidence>
<dbReference type="GO" id="GO:0030027">
    <property type="term" value="C:lamellipodium"/>
    <property type="evidence" value="ECO:0007669"/>
    <property type="project" value="TreeGrafter"/>
</dbReference>
<dbReference type="PROSITE" id="PS00741">
    <property type="entry name" value="DH_1"/>
    <property type="match status" value="1"/>
</dbReference>
<dbReference type="GO" id="GO:0005085">
    <property type="term" value="F:guanyl-nucleotide exchange factor activity"/>
    <property type="evidence" value="ECO:0007669"/>
    <property type="project" value="InterPro"/>
</dbReference>
<dbReference type="PANTHER" id="PTHR46026:SF3">
    <property type="entry name" value="RHO GUANINE NUCLEOTIDE EXCHANGE FACTOR 7"/>
    <property type="match status" value="1"/>
</dbReference>
<dbReference type="Pfam" id="PF16614">
    <property type="entry name" value="RhoGEF67_u2"/>
    <property type="match status" value="1"/>
</dbReference>
<dbReference type="GeneTree" id="ENSGT00940000155360"/>
<proteinExistence type="predicted"/>
<evidence type="ECO:0000259" key="2">
    <source>
        <dbReference type="PROSITE" id="PS50010"/>
    </source>
</evidence>
<dbReference type="GO" id="GO:0030032">
    <property type="term" value="P:lamellipodium assembly"/>
    <property type="evidence" value="ECO:0007669"/>
    <property type="project" value="TreeGrafter"/>
</dbReference>
<dbReference type="STRING" id="62062.ENSHHUP00000024775"/>
<reference evidence="3" key="2">
    <citation type="submission" date="2025-08" db="UniProtKB">
        <authorList>
            <consortium name="Ensembl"/>
        </authorList>
    </citation>
    <scope>IDENTIFICATION</scope>
</reference>
<dbReference type="Gene3D" id="1.20.900.10">
    <property type="entry name" value="Dbl homology (DH) domain"/>
    <property type="match status" value="1"/>
</dbReference>
<dbReference type="InterPro" id="IPR035899">
    <property type="entry name" value="DBL_dom_sf"/>
</dbReference>
<organism evidence="3 4">
    <name type="scientific">Hucho hucho</name>
    <name type="common">huchen</name>
    <dbReference type="NCBI Taxonomy" id="62062"/>
    <lineage>
        <taxon>Eukaryota</taxon>
        <taxon>Metazoa</taxon>
        <taxon>Chordata</taxon>
        <taxon>Craniata</taxon>
        <taxon>Vertebrata</taxon>
        <taxon>Euteleostomi</taxon>
        <taxon>Actinopterygii</taxon>
        <taxon>Neopterygii</taxon>
        <taxon>Teleostei</taxon>
        <taxon>Protacanthopterygii</taxon>
        <taxon>Salmoniformes</taxon>
        <taxon>Salmonidae</taxon>
        <taxon>Salmoninae</taxon>
        <taxon>Hucho</taxon>
    </lineage>
</organism>
<dbReference type="SUPFAM" id="SSF48065">
    <property type="entry name" value="DBL homology domain (DH-domain)"/>
    <property type="match status" value="1"/>
</dbReference>
<reference evidence="3" key="3">
    <citation type="submission" date="2025-09" db="UniProtKB">
        <authorList>
            <consortium name="Ensembl"/>
        </authorList>
    </citation>
    <scope>IDENTIFICATION</scope>
</reference>
<dbReference type="AlphaFoldDB" id="A0A4W5LH26"/>
<dbReference type="GO" id="GO:0005737">
    <property type="term" value="C:cytoplasm"/>
    <property type="evidence" value="ECO:0007669"/>
    <property type="project" value="TreeGrafter"/>
</dbReference>
<dbReference type="PROSITE" id="PS50010">
    <property type="entry name" value="DH_2"/>
    <property type="match status" value="1"/>
</dbReference>
<sequence>PLSSEELGEFMEGKGASTPGILTLTTGLSKPFMRLDKYPTLLKELERHMEESHPDRPDIQKCMTTFTGLSAQCQEVRKRKELELQIVTESIRLWEGDDIRTLGSVLYMSQVLVNSLGAEEKWERYLMLFPHVLLMLSATPRMSGFIFQGKLPLSGMTVTTLEDSEAHKNSFQLSGKTAVVYLRLTLMEDVCLSHLSYLSLSLTPPLSLSYHSLTSLSLSPSLHLCLQDLSKSPKSVKKLLPKRKPERKQSEEESALRKSTVALEEDAQILKVIEAYCTSAKTRQTLNSTWQGTDLMHNHVLGNMERSSVDSPGHRSSVSRPDLTGSDLSEDSDYDSVWTTHSYRMGSVSRKSCISHQN</sequence>
<dbReference type="Ensembl" id="ENSHHUT00000025715.1">
    <property type="protein sequence ID" value="ENSHHUP00000024775.1"/>
    <property type="gene ID" value="ENSHHUG00000015565.1"/>
</dbReference>
<dbReference type="PANTHER" id="PTHR46026">
    <property type="entry name" value="RHO-TYPE GUANINE NUCLEOTIDE EXCHANGE FACTOR, ISOFORM F"/>
    <property type="match status" value="1"/>
</dbReference>
<dbReference type="Pfam" id="PF00621">
    <property type="entry name" value="RhoGEF"/>
    <property type="match status" value="1"/>
</dbReference>
<evidence type="ECO:0000256" key="1">
    <source>
        <dbReference type="SAM" id="MobiDB-lite"/>
    </source>
</evidence>